<sequence length="112" mass="13018">MTIQSAHSYINQYLKENTIISATDLCQHLITNHGFSSDAYSTGRPKLYVDVVKYLENLQKNGHLDAVEKNQENCLYKVLTVEIPDDFHKESEKIEEDDNKDDDYEDLQMTLF</sequence>
<dbReference type="Proteomes" id="UP001597318">
    <property type="component" value="Unassembled WGS sequence"/>
</dbReference>
<dbReference type="RefSeq" id="WP_247338878.1">
    <property type="nucleotide sequence ID" value="NZ_CP095550.1"/>
</dbReference>
<reference evidence="3" key="1">
    <citation type="journal article" date="2019" name="Int. J. Syst. Evol. Microbiol.">
        <title>The Global Catalogue of Microorganisms (GCM) 10K type strain sequencing project: providing services to taxonomists for standard genome sequencing and annotation.</title>
        <authorList>
            <consortium name="The Broad Institute Genomics Platform"/>
            <consortium name="The Broad Institute Genome Sequencing Center for Infectious Disease"/>
            <person name="Wu L."/>
            <person name="Ma J."/>
        </authorList>
    </citation>
    <scope>NUCLEOTIDE SEQUENCE [LARGE SCALE GENOMIC DNA]</scope>
    <source>
        <strain evidence="3">CGMCC 1.15474</strain>
    </source>
</reference>
<dbReference type="Pfam" id="PF13034">
    <property type="entry name" value="DUF3895"/>
    <property type="match status" value="1"/>
</dbReference>
<feature type="region of interest" description="Disordered" evidence="1">
    <location>
        <begin position="89"/>
        <end position="112"/>
    </location>
</feature>
<evidence type="ECO:0000313" key="3">
    <source>
        <dbReference type="Proteomes" id="UP001597318"/>
    </source>
</evidence>
<proteinExistence type="predicted"/>
<evidence type="ECO:0000313" key="2">
    <source>
        <dbReference type="EMBL" id="MFD2215275.1"/>
    </source>
</evidence>
<dbReference type="EMBL" id="JBHUIK010000003">
    <property type="protein sequence ID" value="MFD2215275.1"/>
    <property type="molecule type" value="Genomic_DNA"/>
</dbReference>
<evidence type="ECO:0000256" key="1">
    <source>
        <dbReference type="SAM" id="MobiDB-lite"/>
    </source>
</evidence>
<comment type="caution">
    <text evidence="2">The sequence shown here is derived from an EMBL/GenBank/DDBJ whole genome shotgun (WGS) entry which is preliminary data.</text>
</comment>
<organism evidence="2 3">
    <name type="scientific">Metabacillus endolithicus</name>
    <dbReference type="NCBI Taxonomy" id="1535204"/>
    <lineage>
        <taxon>Bacteria</taxon>
        <taxon>Bacillati</taxon>
        <taxon>Bacillota</taxon>
        <taxon>Bacilli</taxon>
        <taxon>Bacillales</taxon>
        <taxon>Bacillaceae</taxon>
        <taxon>Metabacillus</taxon>
    </lineage>
</organism>
<dbReference type="InterPro" id="IPR024995">
    <property type="entry name" value="DUF3895"/>
</dbReference>
<gene>
    <name evidence="2" type="ORF">ACFSKK_16405</name>
</gene>
<name>A0ABW5C1Y8_9BACI</name>
<feature type="compositionally biased region" description="Acidic residues" evidence="1">
    <location>
        <begin position="93"/>
        <end position="106"/>
    </location>
</feature>
<protein>
    <submittedName>
        <fullName evidence="2">DUF3895 domain-containing protein</fullName>
    </submittedName>
</protein>
<accession>A0ABW5C1Y8</accession>
<keyword evidence="3" id="KW-1185">Reference proteome</keyword>